<organism evidence="2 3">
    <name type="scientific">Pyrococcus horikoshii</name>
    <dbReference type="NCBI Taxonomy" id="53953"/>
    <lineage>
        <taxon>Archaea</taxon>
        <taxon>Methanobacteriati</taxon>
        <taxon>Methanobacteriota</taxon>
        <taxon>Thermococci</taxon>
        <taxon>Thermococcales</taxon>
        <taxon>Thermococcaceae</taxon>
        <taxon>Pyrococcus</taxon>
    </lineage>
</organism>
<dbReference type="Gene3D" id="3.40.50.300">
    <property type="entry name" value="P-loop containing nucleotide triphosphate hydrolases"/>
    <property type="match status" value="1"/>
</dbReference>
<protein>
    <submittedName>
        <fullName evidence="2">AAA family ATPase</fullName>
    </submittedName>
</protein>
<evidence type="ECO:0000313" key="2">
    <source>
        <dbReference type="EMBL" id="HII61499.1"/>
    </source>
</evidence>
<dbReference type="InterPro" id="IPR027417">
    <property type="entry name" value="P-loop_NTPase"/>
</dbReference>
<dbReference type="PANTHER" id="PTHR43581">
    <property type="entry name" value="ATP/GTP PHOSPHATASE"/>
    <property type="match status" value="1"/>
</dbReference>
<dbReference type="InterPro" id="IPR041685">
    <property type="entry name" value="AAA_GajA/Old/RecF-like"/>
</dbReference>
<dbReference type="EMBL" id="DUJN01000007">
    <property type="protein sequence ID" value="HII61499.1"/>
    <property type="molecule type" value="Genomic_DNA"/>
</dbReference>
<dbReference type="SUPFAM" id="SSF52540">
    <property type="entry name" value="P-loop containing nucleoside triphosphate hydrolases"/>
    <property type="match status" value="1"/>
</dbReference>
<dbReference type="Pfam" id="PF13175">
    <property type="entry name" value="AAA_15"/>
    <property type="match status" value="1"/>
</dbReference>
<dbReference type="Proteomes" id="UP000617544">
    <property type="component" value="Unassembled WGS sequence"/>
</dbReference>
<proteinExistence type="predicted"/>
<evidence type="ECO:0000259" key="1">
    <source>
        <dbReference type="SMART" id="SM00382"/>
    </source>
</evidence>
<dbReference type="AlphaFoldDB" id="A0A832TA24"/>
<accession>A0A832TA24</accession>
<name>A0A832TA24_PYRHR</name>
<dbReference type="InterPro" id="IPR003593">
    <property type="entry name" value="AAA+_ATPase"/>
</dbReference>
<feature type="domain" description="AAA+ ATPase" evidence="1">
    <location>
        <begin position="21"/>
        <end position="290"/>
    </location>
</feature>
<dbReference type="GO" id="GO:0016887">
    <property type="term" value="F:ATP hydrolysis activity"/>
    <property type="evidence" value="ECO:0007669"/>
    <property type="project" value="InterPro"/>
</dbReference>
<evidence type="ECO:0000313" key="3">
    <source>
        <dbReference type="Proteomes" id="UP000617544"/>
    </source>
</evidence>
<dbReference type="SMART" id="SM00382">
    <property type="entry name" value="AAA"/>
    <property type="match status" value="1"/>
</dbReference>
<dbReference type="RefSeq" id="WP_010884266.1">
    <property type="nucleotide sequence ID" value="NZ_DUJN01000007.1"/>
</dbReference>
<sequence length="317" mass="36114">MIDSIRVEGFRGLKELELSSLRRINVIVGRNNSGKSTLLEALSLFLGSSDPGTFGNVLHEILIWRGWYGIQTVDDLFYNGGDSFSISSTGKTLEALNSKHSLEFKLNGEPFYKIDRESIRRLASQAVLLARFSPKENFEFLTPLTFRRFGYAESLYSYAYERKVVKDSIKVLNEAYPEVEGFSPLLKEDNWVLYVETKYGVYPYYLMGEGFKSAMIISFLSSLLRDGVLLIDSAEAFHHPKSLKVMIQTLVRGSEKNNVQVFLTTHSLELLDLMLEMGRDGFVIYMKNVEGRIEVESIEFQRASELRESIGVDLRGF</sequence>
<comment type="caution">
    <text evidence="2">The sequence shown here is derived from an EMBL/GenBank/DDBJ whole genome shotgun (WGS) entry which is preliminary data.</text>
</comment>
<dbReference type="InterPro" id="IPR051396">
    <property type="entry name" value="Bact_Antivir_Def_Nuclease"/>
</dbReference>
<gene>
    <name evidence="2" type="ORF">HA331_07125</name>
</gene>
<dbReference type="Pfam" id="PF13304">
    <property type="entry name" value="AAA_21"/>
    <property type="match status" value="1"/>
</dbReference>
<dbReference type="PANTHER" id="PTHR43581:SF4">
    <property type="entry name" value="ATP_GTP PHOSPHATASE"/>
    <property type="match status" value="1"/>
</dbReference>
<dbReference type="GeneID" id="1444048"/>
<dbReference type="GO" id="GO:0005524">
    <property type="term" value="F:ATP binding"/>
    <property type="evidence" value="ECO:0007669"/>
    <property type="project" value="InterPro"/>
</dbReference>
<dbReference type="InterPro" id="IPR003959">
    <property type="entry name" value="ATPase_AAA_core"/>
</dbReference>
<dbReference type="OMA" id="VYPYYLM"/>
<reference evidence="2" key="1">
    <citation type="journal article" date="2020" name="bioRxiv">
        <title>A rank-normalized archaeal taxonomy based on genome phylogeny resolves widespread incomplete and uneven classifications.</title>
        <authorList>
            <person name="Rinke C."/>
            <person name="Chuvochina M."/>
            <person name="Mussig A.J."/>
            <person name="Chaumeil P.-A."/>
            <person name="Waite D.W."/>
            <person name="Whitman W.B."/>
            <person name="Parks D.H."/>
            <person name="Hugenholtz P."/>
        </authorList>
    </citation>
    <scope>NUCLEOTIDE SEQUENCE</scope>
    <source>
        <strain evidence="2">UBA8834</strain>
    </source>
</reference>